<dbReference type="InterPro" id="IPR047785">
    <property type="entry name" value="tRNA_MNMC2"/>
</dbReference>
<keyword evidence="5 10" id="KW-0949">S-adenosyl-L-methionine</keyword>
<dbReference type="GO" id="GO:0016645">
    <property type="term" value="F:oxidoreductase activity, acting on the CH-NH group of donors"/>
    <property type="evidence" value="ECO:0007669"/>
    <property type="project" value="InterPro"/>
</dbReference>
<comment type="similarity">
    <text evidence="10">In the N-terminal section; belongs to the methyltransferase superfamily. tRNA (mnm(5)s(2)U34)-methyltransferase family.</text>
</comment>
<dbReference type="RefSeq" id="WP_081554946.1">
    <property type="nucleotide sequence ID" value="NZ_MUKV01000005.1"/>
</dbReference>
<evidence type="ECO:0000256" key="6">
    <source>
        <dbReference type="ARBA" id="ARBA00022694"/>
    </source>
</evidence>
<dbReference type="EC" id="2.1.1.61" evidence="10"/>
<gene>
    <name evidence="10" type="primary">mnmC</name>
    <name evidence="13" type="ORF">B0T45_06185</name>
</gene>
<dbReference type="GO" id="GO:0050660">
    <property type="term" value="F:flavin adenine dinucleotide binding"/>
    <property type="evidence" value="ECO:0007669"/>
    <property type="project" value="UniProtKB-UniRule"/>
</dbReference>
<feature type="domain" description="FAD dependent oxidoreductase" evidence="11">
    <location>
        <begin position="256"/>
        <end position="626"/>
    </location>
</feature>
<organism evidence="13 14">
    <name type="scientific">Chromobacterium haemolyticum</name>
    <dbReference type="NCBI Taxonomy" id="394935"/>
    <lineage>
        <taxon>Bacteria</taxon>
        <taxon>Pseudomonadati</taxon>
        <taxon>Pseudomonadota</taxon>
        <taxon>Betaproteobacteria</taxon>
        <taxon>Neisseriales</taxon>
        <taxon>Chromobacteriaceae</taxon>
        <taxon>Chromobacterium</taxon>
    </lineage>
</organism>
<dbReference type="HAMAP" id="MF_01102">
    <property type="entry name" value="MnmC"/>
    <property type="match status" value="1"/>
</dbReference>
<dbReference type="AlphaFoldDB" id="A0A1W0D607"/>
<dbReference type="GO" id="GO:0032259">
    <property type="term" value="P:methylation"/>
    <property type="evidence" value="ECO:0007669"/>
    <property type="project" value="UniProtKB-KW"/>
</dbReference>
<comment type="similarity">
    <text evidence="10">In the C-terminal section; belongs to the DAO family.</text>
</comment>
<keyword evidence="2 10" id="KW-0489">Methyltransferase</keyword>
<evidence type="ECO:0000259" key="12">
    <source>
        <dbReference type="Pfam" id="PF05430"/>
    </source>
</evidence>
<dbReference type="Pfam" id="PF05430">
    <property type="entry name" value="Methyltransf_30"/>
    <property type="match status" value="1"/>
</dbReference>
<dbReference type="GO" id="GO:0002098">
    <property type="term" value="P:tRNA wobble uridine modification"/>
    <property type="evidence" value="ECO:0007669"/>
    <property type="project" value="TreeGrafter"/>
</dbReference>
<sequence>MTPHAQLDWQDGQPVSLAFGDVYFSRASGLDETRHVFLRHNRLAERFAELPSGGHFTIAETGFGTGLNFLCAWECFLQYAPADTRLHFISAEKFPLTPRDLTQALALWPQLAGLAQQLLAQYQALPPGWHRLLLNQGRVTLTLLIGDVLEVLPEVDARVDAWFLDGFAPSKNPDMWQAELFQAMARLSAPGATFATFTSAGFVRRGLSEASFAVSKTAGFGHKREMSHGHLQTLPAGEWSPPWFARPARRHGERSAIVIGGGIAGAASAYSLACRGWQVTVVERLPELARGASGNPQGVLYTKLSPHFTPLTRLILSGYGYSLRTLKTQLPEDDANWCGCGVLQLAYDAAEAERQQGLASAGFGADFLRPVDASEASELAGVELQHGGLFFPEGGWINPPALVRKLVEHPNIQVRTSRTIVELDYNPLDKSWVAIGDEGSVAIGSVVILAGAAETGSFDATQHLPLKKIRGQVTVARATEHSEALRTVLCGEGYISPARFGEHCLGATFKFNTEDLGVNLFEHQENLQMLAGLAPSLYQALGGEGLLDKALAGRAALRCTSPDYLPIVGPVAHAQSLIDAYLPLSKDASLKLNASAPWIDGLYVNTAHGSRGMITAPLSGEILAALLEDEPAPVARSLMQATHPSRFLIRDLMRNKVPQQG</sequence>
<comment type="cofactor">
    <cofactor evidence="10">
        <name>FAD</name>
        <dbReference type="ChEBI" id="CHEBI:57692"/>
    </cofactor>
</comment>
<dbReference type="InterPro" id="IPR023032">
    <property type="entry name" value="tRNA_MAMT_biosynth_bifunc_MnmC"/>
</dbReference>
<dbReference type="InterPro" id="IPR006076">
    <property type="entry name" value="FAD-dep_OxRdtase"/>
</dbReference>
<protein>
    <recommendedName>
        <fullName evidence="10">tRNA 5-methylaminomethyl-2-thiouridine biosynthesis bifunctional protein MnmC</fullName>
        <shortName evidence="10">tRNA mnm(5)s(2)U biosynthesis bifunctional protein</shortName>
    </recommendedName>
    <domain>
        <recommendedName>
            <fullName evidence="10">tRNA (mnm(5)s(2)U34)-methyltransferase</fullName>
            <ecNumber evidence="10">2.1.1.61</ecNumber>
        </recommendedName>
    </domain>
    <domain>
        <recommendedName>
            <fullName evidence="10">FAD-dependent cmnm(5)s(2)U34 oxidoreductase</fullName>
            <ecNumber evidence="10">1.5.-.-</ecNumber>
        </recommendedName>
    </domain>
</protein>
<dbReference type="EMBL" id="MUKV01000005">
    <property type="protein sequence ID" value="OQS42373.1"/>
    <property type="molecule type" value="Genomic_DNA"/>
</dbReference>
<comment type="caution">
    <text evidence="13">The sequence shown here is derived from an EMBL/GenBank/DDBJ whole genome shotgun (WGS) entry which is preliminary data.</text>
</comment>
<dbReference type="NCBIfam" id="NF002481">
    <property type="entry name" value="PRK01747.1-2"/>
    <property type="match status" value="1"/>
</dbReference>
<dbReference type="EC" id="1.5.-.-" evidence="10"/>
<dbReference type="Gene3D" id="3.30.9.10">
    <property type="entry name" value="D-Amino Acid Oxidase, subunit A, domain 2"/>
    <property type="match status" value="1"/>
</dbReference>
<evidence type="ECO:0000256" key="9">
    <source>
        <dbReference type="ARBA" id="ARBA00023268"/>
    </source>
</evidence>
<dbReference type="Pfam" id="PF01266">
    <property type="entry name" value="DAO"/>
    <property type="match status" value="1"/>
</dbReference>
<feature type="domain" description="MnmC-like methyltransferase" evidence="12">
    <location>
        <begin position="110"/>
        <end position="230"/>
    </location>
</feature>
<dbReference type="NCBIfam" id="TIGR03197">
    <property type="entry name" value="MnmC_Cterm"/>
    <property type="match status" value="1"/>
</dbReference>
<keyword evidence="1 10" id="KW-0963">Cytoplasm</keyword>
<keyword evidence="6 10" id="KW-0819">tRNA processing</keyword>
<evidence type="ECO:0000259" key="11">
    <source>
        <dbReference type="Pfam" id="PF01266"/>
    </source>
</evidence>
<dbReference type="PANTHER" id="PTHR13847">
    <property type="entry name" value="SARCOSINE DEHYDROGENASE-RELATED"/>
    <property type="match status" value="1"/>
</dbReference>
<dbReference type="Gene3D" id="3.40.50.150">
    <property type="entry name" value="Vaccinia Virus protein VP39"/>
    <property type="match status" value="1"/>
</dbReference>
<keyword evidence="3 10" id="KW-0285">Flavoprotein</keyword>
<dbReference type="NCBIfam" id="NF033855">
    <property type="entry name" value="tRNA_MNMC2"/>
    <property type="match status" value="1"/>
</dbReference>
<feature type="region of interest" description="FAD-dependent cmnm(5)s(2)U34 oxidoreductase" evidence="10">
    <location>
        <begin position="259"/>
        <end position="661"/>
    </location>
</feature>
<evidence type="ECO:0000256" key="5">
    <source>
        <dbReference type="ARBA" id="ARBA00022691"/>
    </source>
</evidence>
<dbReference type="Proteomes" id="UP000192721">
    <property type="component" value="Unassembled WGS sequence"/>
</dbReference>
<dbReference type="GO" id="GO:0004808">
    <property type="term" value="F:tRNA (5-methylaminomethyl-2-thiouridylate)(34)-methyltransferase activity"/>
    <property type="evidence" value="ECO:0007669"/>
    <property type="project" value="UniProtKB-EC"/>
</dbReference>
<comment type="subcellular location">
    <subcellularLocation>
        <location evidence="10">Cytoplasm</location>
    </subcellularLocation>
</comment>
<dbReference type="InterPro" id="IPR017610">
    <property type="entry name" value="tRNA_S-uridine_synth_MnmC_C"/>
</dbReference>
<name>A0A1W0D607_9NEIS</name>
<evidence type="ECO:0000256" key="3">
    <source>
        <dbReference type="ARBA" id="ARBA00022630"/>
    </source>
</evidence>
<feature type="region of interest" description="tRNA (mnm(5)s(2)U34)-methyltransferase" evidence="10">
    <location>
        <begin position="1"/>
        <end position="232"/>
    </location>
</feature>
<keyword evidence="7 10" id="KW-0274">FAD</keyword>
<dbReference type="Gene3D" id="3.50.50.60">
    <property type="entry name" value="FAD/NAD(P)-binding domain"/>
    <property type="match status" value="1"/>
</dbReference>
<evidence type="ECO:0000256" key="2">
    <source>
        <dbReference type="ARBA" id="ARBA00022603"/>
    </source>
</evidence>
<evidence type="ECO:0000256" key="7">
    <source>
        <dbReference type="ARBA" id="ARBA00022827"/>
    </source>
</evidence>
<dbReference type="GO" id="GO:0005737">
    <property type="term" value="C:cytoplasm"/>
    <property type="evidence" value="ECO:0007669"/>
    <property type="project" value="UniProtKB-SubCell"/>
</dbReference>
<dbReference type="SUPFAM" id="SSF54373">
    <property type="entry name" value="FAD-linked reductases, C-terminal domain"/>
    <property type="match status" value="1"/>
</dbReference>
<evidence type="ECO:0000256" key="10">
    <source>
        <dbReference type="HAMAP-Rule" id="MF_01102"/>
    </source>
</evidence>
<dbReference type="InterPro" id="IPR029063">
    <property type="entry name" value="SAM-dependent_MTases_sf"/>
</dbReference>
<evidence type="ECO:0000313" key="14">
    <source>
        <dbReference type="Proteomes" id="UP000192721"/>
    </source>
</evidence>
<evidence type="ECO:0000256" key="4">
    <source>
        <dbReference type="ARBA" id="ARBA00022679"/>
    </source>
</evidence>
<evidence type="ECO:0000256" key="8">
    <source>
        <dbReference type="ARBA" id="ARBA00023002"/>
    </source>
</evidence>
<keyword evidence="9 10" id="KW-0511">Multifunctional enzyme</keyword>
<evidence type="ECO:0000256" key="1">
    <source>
        <dbReference type="ARBA" id="ARBA00022490"/>
    </source>
</evidence>
<keyword evidence="8 10" id="KW-0560">Oxidoreductase</keyword>
<keyword evidence="4 10" id="KW-0808">Transferase</keyword>
<proteinExistence type="inferred from homology"/>
<comment type="catalytic activity">
    <reaction evidence="10">
        <text>5-aminomethyl-2-thiouridine(34) in tRNA + S-adenosyl-L-methionine = 5-methylaminomethyl-2-thiouridine(34) in tRNA + S-adenosyl-L-homocysteine + H(+)</text>
        <dbReference type="Rhea" id="RHEA:19569"/>
        <dbReference type="Rhea" id="RHEA-COMP:10195"/>
        <dbReference type="Rhea" id="RHEA-COMP:10197"/>
        <dbReference type="ChEBI" id="CHEBI:15378"/>
        <dbReference type="ChEBI" id="CHEBI:57856"/>
        <dbReference type="ChEBI" id="CHEBI:59789"/>
        <dbReference type="ChEBI" id="CHEBI:74454"/>
        <dbReference type="ChEBI" id="CHEBI:74455"/>
        <dbReference type="EC" id="2.1.1.61"/>
    </reaction>
</comment>
<dbReference type="InterPro" id="IPR036188">
    <property type="entry name" value="FAD/NAD-bd_sf"/>
</dbReference>
<dbReference type="PANTHER" id="PTHR13847:SF283">
    <property type="entry name" value="TRNA 5-METHYLAMINOMETHYL-2-THIOURIDINE BIOSYNTHESIS BIFUNCTIONAL PROTEIN MNMC"/>
    <property type="match status" value="1"/>
</dbReference>
<evidence type="ECO:0000313" key="13">
    <source>
        <dbReference type="EMBL" id="OQS42373.1"/>
    </source>
</evidence>
<comment type="function">
    <text evidence="10">Catalyzes the last two steps in the biosynthesis of 5-methylaminomethyl-2-thiouridine (mnm(5)s(2)U) at the wobble position (U34) in tRNA. Catalyzes the FAD-dependent demodification of cmnm(5)s(2)U34 to nm(5)s(2)U34, followed by the transfer of a methyl group from S-adenosyl-L-methionine to nm(5)s(2)U34, to form mnm(5)s(2)U34.</text>
</comment>
<dbReference type="SUPFAM" id="SSF53335">
    <property type="entry name" value="S-adenosyl-L-methionine-dependent methyltransferases"/>
    <property type="match status" value="1"/>
</dbReference>
<dbReference type="InterPro" id="IPR008471">
    <property type="entry name" value="MnmC-like_methylTransf"/>
</dbReference>
<dbReference type="SUPFAM" id="SSF51905">
    <property type="entry name" value="FAD/NAD(P)-binding domain"/>
    <property type="match status" value="1"/>
</dbReference>
<reference evidence="13 14" key="1">
    <citation type="submission" date="2017-02" db="EMBL/GenBank/DDBJ databases">
        <title>Chromobacterium haemolyticum H5244.</title>
        <authorList>
            <person name="Gulvik C.A."/>
        </authorList>
    </citation>
    <scope>NUCLEOTIDE SEQUENCE [LARGE SCALE GENOMIC DNA]</scope>
    <source>
        <strain evidence="13 14">H5244</strain>
    </source>
</reference>
<accession>A0A1W0D607</accession>